<dbReference type="AlphaFoldDB" id="A0A212DCI2"/>
<organism evidence="4 5">
    <name type="scientific">Cervus elaphus hippelaphus</name>
    <name type="common">European red deer</name>
    <dbReference type="NCBI Taxonomy" id="46360"/>
    <lineage>
        <taxon>Eukaryota</taxon>
        <taxon>Metazoa</taxon>
        <taxon>Chordata</taxon>
        <taxon>Craniata</taxon>
        <taxon>Vertebrata</taxon>
        <taxon>Euteleostomi</taxon>
        <taxon>Mammalia</taxon>
        <taxon>Eutheria</taxon>
        <taxon>Laurasiatheria</taxon>
        <taxon>Artiodactyla</taxon>
        <taxon>Ruminantia</taxon>
        <taxon>Pecora</taxon>
        <taxon>Cervidae</taxon>
        <taxon>Cervinae</taxon>
        <taxon>Cervus</taxon>
    </lineage>
</organism>
<dbReference type="GO" id="GO:0005506">
    <property type="term" value="F:iron ion binding"/>
    <property type="evidence" value="ECO:0007669"/>
    <property type="project" value="InterPro"/>
</dbReference>
<evidence type="ECO:0000256" key="1">
    <source>
        <dbReference type="ARBA" id="ARBA00010617"/>
    </source>
</evidence>
<sequence length="88" mass="9847">GDRAQTPHTDAVLHEILSFADILPLGMPRAVTQDTQFRGYHMPKGDRAQTPHTDAVLHEILSFADILPLGMPRAVTQDTQFRGYHMPK</sequence>
<dbReference type="GO" id="GO:0019373">
    <property type="term" value="P:epoxygenase P450 pathway"/>
    <property type="evidence" value="ECO:0007669"/>
    <property type="project" value="TreeGrafter"/>
</dbReference>
<name>A0A212DCI2_CEREH</name>
<evidence type="ECO:0000313" key="5">
    <source>
        <dbReference type="Proteomes" id="UP000242450"/>
    </source>
</evidence>
<feature type="non-terminal residue" evidence="4">
    <location>
        <position position="88"/>
    </location>
</feature>
<dbReference type="Proteomes" id="UP000242450">
    <property type="component" value="Chromosome 4"/>
</dbReference>
<evidence type="ECO:0000256" key="3">
    <source>
        <dbReference type="ARBA" id="ARBA00023004"/>
    </source>
</evidence>
<gene>
    <name evidence="4" type="ORF">Celaphus_00004372</name>
</gene>
<dbReference type="Gene3D" id="1.10.630.10">
    <property type="entry name" value="Cytochrome P450"/>
    <property type="match status" value="2"/>
</dbReference>
<dbReference type="GO" id="GO:0020037">
    <property type="term" value="F:heme binding"/>
    <property type="evidence" value="ECO:0007669"/>
    <property type="project" value="InterPro"/>
</dbReference>
<keyword evidence="3" id="KW-0408">Iron</keyword>
<accession>A0A212DCI2</accession>
<dbReference type="SUPFAM" id="SSF48264">
    <property type="entry name" value="Cytochrome P450"/>
    <property type="match status" value="2"/>
</dbReference>
<protein>
    <submittedName>
        <fullName evidence="4">Uncharacterized protein</fullName>
    </submittedName>
</protein>
<keyword evidence="2" id="KW-0479">Metal-binding</keyword>
<dbReference type="InterPro" id="IPR001128">
    <property type="entry name" value="Cyt_P450"/>
</dbReference>
<dbReference type="GO" id="GO:0016712">
    <property type="term" value="F:oxidoreductase activity, acting on paired donors, with incorporation or reduction of molecular oxygen, reduced flavin or flavoprotein as one donor, and incorporation of one atom of oxygen"/>
    <property type="evidence" value="ECO:0007669"/>
    <property type="project" value="TreeGrafter"/>
</dbReference>
<reference evidence="4 5" key="1">
    <citation type="journal article" date="2018" name="Mol. Genet. Genomics">
        <title>The red deer Cervus elaphus genome CerEla1.0: sequencing, annotating, genes, and chromosomes.</title>
        <authorList>
            <person name="Bana N.A."/>
            <person name="Nyiri A."/>
            <person name="Nagy J."/>
            <person name="Frank K."/>
            <person name="Nagy T."/>
            <person name="Steger V."/>
            <person name="Schiller M."/>
            <person name="Lakatos P."/>
            <person name="Sugar L."/>
            <person name="Horn P."/>
            <person name="Barta E."/>
            <person name="Orosz L."/>
        </authorList>
    </citation>
    <scope>NUCLEOTIDE SEQUENCE [LARGE SCALE GENOMIC DNA]</scope>
    <source>
        <strain evidence="4">Hungarian</strain>
    </source>
</reference>
<comment type="caution">
    <text evidence="4">The sequence shown here is derived from an EMBL/GenBank/DDBJ whole genome shotgun (WGS) entry which is preliminary data.</text>
</comment>
<dbReference type="InterPro" id="IPR050182">
    <property type="entry name" value="Cytochrome_P450_fam2"/>
</dbReference>
<dbReference type="PANTHER" id="PTHR24300">
    <property type="entry name" value="CYTOCHROME P450 508A4-RELATED"/>
    <property type="match status" value="1"/>
</dbReference>
<proteinExistence type="inferred from homology"/>
<dbReference type="GO" id="GO:0008392">
    <property type="term" value="F:arachidonate epoxygenase activity"/>
    <property type="evidence" value="ECO:0007669"/>
    <property type="project" value="TreeGrafter"/>
</dbReference>
<evidence type="ECO:0000313" key="4">
    <source>
        <dbReference type="EMBL" id="OWK15902.1"/>
    </source>
</evidence>
<dbReference type="Pfam" id="PF00067">
    <property type="entry name" value="p450"/>
    <property type="match status" value="1"/>
</dbReference>
<dbReference type="OrthoDB" id="2789670at2759"/>
<evidence type="ECO:0000256" key="2">
    <source>
        <dbReference type="ARBA" id="ARBA00022723"/>
    </source>
</evidence>
<dbReference type="GO" id="GO:0005737">
    <property type="term" value="C:cytoplasm"/>
    <property type="evidence" value="ECO:0007669"/>
    <property type="project" value="TreeGrafter"/>
</dbReference>
<keyword evidence="5" id="KW-1185">Reference proteome</keyword>
<feature type="non-terminal residue" evidence="4">
    <location>
        <position position="1"/>
    </location>
</feature>
<dbReference type="InterPro" id="IPR036396">
    <property type="entry name" value="Cyt_P450_sf"/>
</dbReference>
<dbReference type="GO" id="GO:0006805">
    <property type="term" value="P:xenobiotic metabolic process"/>
    <property type="evidence" value="ECO:0007669"/>
    <property type="project" value="TreeGrafter"/>
</dbReference>
<dbReference type="EMBL" id="MKHE01000004">
    <property type="protein sequence ID" value="OWK15902.1"/>
    <property type="molecule type" value="Genomic_DNA"/>
</dbReference>
<dbReference type="PANTHER" id="PTHR24300:SF153">
    <property type="entry name" value="CYTOCHROME P450 2G1-LIKE-RELATED"/>
    <property type="match status" value="1"/>
</dbReference>
<comment type="similarity">
    <text evidence="1">Belongs to the cytochrome P450 family.</text>
</comment>